<accession>A0ACC0HRK8</accession>
<gene>
    <name evidence="1" type="ORF">LOK49_LG05G00945</name>
</gene>
<proteinExistence type="predicted"/>
<protein>
    <submittedName>
        <fullName evidence="1">Pentatricopeptide repeat-containing protein</fullName>
    </submittedName>
</protein>
<evidence type="ECO:0000313" key="2">
    <source>
        <dbReference type="Proteomes" id="UP001060215"/>
    </source>
</evidence>
<comment type="caution">
    <text evidence="1">The sequence shown here is derived from an EMBL/GenBank/DDBJ whole genome shotgun (WGS) entry which is preliminary data.</text>
</comment>
<dbReference type="EMBL" id="CM045761">
    <property type="protein sequence ID" value="KAI8015563.1"/>
    <property type="molecule type" value="Genomic_DNA"/>
</dbReference>
<organism evidence="1 2">
    <name type="scientific">Camellia lanceoleosa</name>
    <dbReference type="NCBI Taxonomy" id="1840588"/>
    <lineage>
        <taxon>Eukaryota</taxon>
        <taxon>Viridiplantae</taxon>
        <taxon>Streptophyta</taxon>
        <taxon>Embryophyta</taxon>
        <taxon>Tracheophyta</taxon>
        <taxon>Spermatophyta</taxon>
        <taxon>Magnoliopsida</taxon>
        <taxon>eudicotyledons</taxon>
        <taxon>Gunneridae</taxon>
        <taxon>Pentapetalae</taxon>
        <taxon>asterids</taxon>
        <taxon>Ericales</taxon>
        <taxon>Theaceae</taxon>
        <taxon>Camellia</taxon>
    </lineage>
</organism>
<name>A0ACC0HRK8_9ERIC</name>
<sequence length="221" mass="24824">MYGECGLLDYSIQVFEEIEYPTKIAWNLLVSVFAQHGLGKDAMKTFDKMLLSGIKSNAITFEGLKKLKNLSIACHSSQMLLDGVLFLGLASCRATERGKQAAEQLMRLEPEYSSAYVLLSIIYVIKRAGYVAFIDSIPLDLDNNTKEKVLHHHSERIAIAFALINTPVGKPITVKKNLTVCVDCHSAIKFMSKVVGREIIVRDNSRFHHFEDGLCFCGDYW</sequence>
<dbReference type="Proteomes" id="UP001060215">
    <property type="component" value="Chromosome 4"/>
</dbReference>
<evidence type="ECO:0000313" key="1">
    <source>
        <dbReference type="EMBL" id="KAI8015563.1"/>
    </source>
</evidence>
<reference evidence="1 2" key="1">
    <citation type="journal article" date="2022" name="Plant J.">
        <title>Chromosome-level genome of Camellia lanceoleosa provides a valuable resource for understanding genome evolution and self-incompatibility.</title>
        <authorList>
            <person name="Gong W."/>
            <person name="Xiao S."/>
            <person name="Wang L."/>
            <person name="Liao Z."/>
            <person name="Chang Y."/>
            <person name="Mo W."/>
            <person name="Hu G."/>
            <person name="Li W."/>
            <person name="Zhao G."/>
            <person name="Zhu H."/>
            <person name="Hu X."/>
            <person name="Ji K."/>
            <person name="Xiang X."/>
            <person name="Song Q."/>
            <person name="Yuan D."/>
            <person name="Jin S."/>
            <person name="Zhang L."/>
        </authorList>
    </citation>
    <scope>NUCLEOTIDE SEQUENCE [LARGE SCALE GENOMIC DNA]</scope>
    <source>
        <strain evidence="1">SQ_2022a</strain>
    </source>
</reference>
<keyword evidence="2" id="KW-1185">Reference proteome</keyword>